<dbReference type="GO" id="GO:0005730">
    <property type="term" value="C:nucleolus"/>
    <property type="evidence" value="ECO:0007669"/>
    <property type="project" value="TreeGrafter"/>
</dbReference>
<gene>
    <name evidence="5" type="ORF">EVJ58_g1022</name>
</gene>
<dbReference type="PANTHER" id="PTHR13389">
    <property type="entry name" value="PUMILIO HOMOLOG 3"/>
    <property type="match status" value="1"/>
</dbReference>
<dbReference type="PROSITE" id="PS50303">
    <property type="entry name" value="PUM_HD"/>
    <property type="match status" value="1"/>
</dbReference>
<dbReference type="GO" id="GO:0006417">
    <property type="term" value="P:regulation of translation"/>
    <property type="evidence" value="ECO:0007669"/>
    <property type="project" value="TreeGrafter"/>
</dbReference>
<dbReference type="InterPro" id="IPR012959">
    <property type="entry name" value="CPL_dom"/>
</dbReference>
<dbReference type="SUPFAM" id="SSF48371">
    <property type="entry name" value="ARM repeat"/>
    <property type="match status" value="1"/>
</dbReference>
<dbReference type="InterPro" id="IPR040059">
    <property type="entry name" value="PUM3"/>
</dbReference>
<dbReference type="AlphaFoldDB" id="A0A4Y9Z506"/>
<proteinExistence type="predicted"/>
<feature type="region of interest" description="Disordered" evidence="3">
    <location>
        <begin position="1"/>
        <end position="114"/>
    </location>
</feature>
<dbReference type="SMART" id="SM00025">
    <property type="entry name" value="Pumilio"/>
    <property type="match status" value="5"/>
</dbReference>
<dbReference type="GO" id="GO:0003729">
    <property type="term" value="F:mRNA binding"/>
    <property type="evidence" value="ECO:0007669"/>
    <property type="project" value="TreeGrafter"/>
</dbReference>
<organism evidence="5 6">
    <name type="scientific">Rhodofomes roseus</name>
    <dbReference type="NCBI Taxonomy" id="34475"/>
    <lineage>
        <taxon>Eukaryota</taxon>
        <taxon>Fungi</taxon>
        <taxon>Dikarya</taxon>
        <taxon>Basidiomycota</taxon>
        <taxon>Agaricomycotina</taxon>
        <taxon>Agaricomycetes</taxon>
        <taxon>Polyporales</taxon>
        <taxon>Rhodofomes</taxon>
    </lineage>
</organism>
<evidence type="ECO:0000313" key="6">
    <source>
        <dbReference type="Proteomes" id="UP000298390"/>
    </source>
</evidence>
<feature type="compositionally biased region" description="Acidic residues" evidence="3">
    <location>
        <begin position="53"/>
        <end position="70"/>
    </location>
</feature>
<evidence type="ECO:0000256" key="2">
    <source>
        <dbReference type="ARBA" id="ARBA00022884"/>
    </source>
</evidence>
<name>A0A4Y9Z506_9APHY</name>
<dbReference type="Pfam" id="PF08144">
    <property type="entry name" value="CPL"/>
    <property type="match status" value="1"/>
</dbReference>
<feature type="compositionally biased region" description="Basic and acidic residues" evidence="3">
    <location>
        <begin position="99"/>
        <end position="114"/>
    </location>
</feature>
<dbReference type="STRING" id="34475.A0A4Y9Z506"/>
<dbReference type="InterPro" id="IPR001313">
    <property type="entry name" value="Pumilio_RNA-bd_rpt"/>
</dbReference>
<dbReference type="Proteomes" id="UP000298390">
    <property type="component" value="Unassembled WGS sequence"/>
</dbReference>
<dbReference type="InterPro" id="IPR033133">
    <property type="entry name" value="PUM-HD"/>
</dbReference>
<protein>
    <recommendedName>
        <fullName evidence="4">PUM-HD domain-containing protein</fullName>
    </recommendedName>
</protein>
<dbReference type="Gene3D" id="1.25.10.10">
    <property type="entry name" value="Leucine-rich Repeat Variant"/>
    <property type="match status" value="2"/>
</dbReference>
<accession>A0A4Y9Z506</accession>
<evidence type="ECO:0000256" key="3">
    <source>
        <dbReference type="SAM" id="MobiDB-lite"/>
    </source>
</evidence>
<evidence type="ECO:0000313" key="5">
    <source>
        <dbReference type="EMBL" id="TFY68419.1"/>
    </source>
</evidence>
<reference evidence="5 6" key="1">
    <citation type="submission" date="2019-01" db="EMBL/GenBank/DDBJ databases">
        <title>Genome sequencing of the rare red list fungi Fomitopsis rosea.</title>
        <authorList>
            <person name="Buettner E."/>
            <person name="Kellner H."/>
        </authorList>
    </citation>
    <scope>NUCLEOTIDE SEQUENCE [LARGE SCALE GENOMIC DNA]</scope>
    <source>
        <strain evidence="5 6">DSM 105464</strain>
    </source>
</reference>
<keyword evidence="2" id="KW-0694">RNA-binding</keyword>
<feature type="compositionally biased region" description="Acidic residues" evidence="3">
    <location>
        <begin position="78"/>
        <end position="87"/>
    </location>
</feature>
<dbReference type="PANTHER" id="PTHR13389:SF0">
    <property type="entry name" value="PUMILIO HOMOLOG 3"/>
    <property type="match status" value="1"/>
</dbReference>
<feature type="domain" description="PUM-HD" evidence="4">
    <location>
        <begin position="129"/>
        <end position="460"/>
    </location>
</feature>
<dbReference type="InterPro" id="IPR016024">
    <property type="entry name" value="ARM-type_fold"/>
</dbReference>
<feature type="compositionally biased region" description="Polar residues" evidence="3">
    <location>
        <begin position="1"/>
        <end position="11"/>
    </location>
</feature>
<evidence type="ECO:0000259" key="4">
    <source>
        <dbReference type="PROSITE" id="PS50303"/>
    </source>
</evidence>
<dbReference type="EMBL" id="SEKV01000031">
    <property type="protein sequence ID" value="TFY68419.1"/>
    <property type="molecule type" value="Genomic_DNA"/>
</dbReference>
<feature type="compositionally biased region" description="Basic residues" evidence="3">
    <location>
        <begin position="20"/>
        <end position="29"/>
    </location>
</feature>
<dbReference type="InterPro" id="IPR011989">
    <property type="entry name" value="ARM-like"/>
</dbReference>
<keyword evidence="1" id="KW-0677">Repeat</keyword>
<evidence type="ECO:0000256" key="1">
    <source>
        <dbReference type="ARBA" id="ARBA00022737"/>
    </source>
</evidence>
<comment type="caution">
    <text evidence="5">The sequence shown here is derived from an EMBL/GenBank/DDBJ whole genome shotgun (WGS) entry which is preliminary data.</text>
</comment>
<sequence length="674" mass="74360">MATATKSSQKRPATAQAGPKAKREKKSSKHSGSVVALDKGKKRSRPVTKPVLDEAEESGLDASEADDLDDEFGRNGDEAEGEDVEMDGELKSAPSKDPNAARESHKAQRALHNERRAAKPHSVLLADAKRAWRLAHQKNIPRAEREKHLTALMDVIRGNVKDIVLKHDASRIVQTVVRYGGEKERNEVAQELKGRYRELAQNKYSKFLVTKLIRFCPAHRASILREFQGHVLRLLLHREASSVLADAFELYTNAYERSILLRDFYGKEASLVGVSVTAGGEEEKERAKKGLKGVLEGLEGERRRRVLNAVRENLVTIFNNPDKGAVSHTIVHRALWEYLSAVVSIEDEAEQEKLRREMFESCQDVLAEMVHTKDGSRSVREFIVHGTAKDRKQIVKAIKPHVQRMCIDDEAQLVLFTALDVIDDTKLTAKSLVSDMTGSASTLYTSPQGRRALIYLVAPRTRRHFTPAQIATLAETDAVRARTSKKDEALRAAEIRKAASDGLLSWLAESGADVAREPGGSLVVCEVMLYAEGDNLPASDNLLKALSAPYPSPDAISPHLISLPHTSRLYKTLLQGGHFNHSAKAIEPAENWSPASFAKRFVELVGQDTTIAMARGEGAFVVAALCEQLAKSEESAKERKAVSGWFTESVRKEITDAKGKGCAVLLEALDKLDS</sequence>